<feature type="active site" description="Proton donor/acceptor" evidence="10">
    <location>
        <position position="206"/>
    </location>
</feature>
<evidence type="ECO:0000313" key="14">
    <source>
        <dbReference type="Proteomes" id="UP000229600"/>
    </source>
</evidence>
<accession>A0A2H0N4W7</accession>
<evidence type="ECO:0000256" key="6">
    <source>
        <dbReference type="ARBA" id="ARBA00022837"/>
    </source>
</evidence>
<keyword evidence="5 11" id="KW-0732">Signal</keyword>
<dbReference type="Gene3D" id="2.40.440.10">
    <property type="entry name" value="L,D-transpeptidase catalytic domain-like"/>
    <property type="match status" value="1"/>
</dbReference>
<dbReference type="GO" id="GO:0071972">
    <property type="term" value="F:peptidoglycan L,D-transpeptidase activity"/>
    <property type="evidence" value="ECO:0007669"/>
    <property type="project" value="TreeGrafter"/>
</dbReference>
<sequence>MKKIFPFSYSVTFLFFVLLVPGIVRAQEEDLDNDGLSDAQEVYYFTDSHNPDTDGDGYLDGVEVANNYSPHAGNGKMIYENDYDQDGLSDWHEMWFGSSIGNKDTDQDGVGDYQEALQGLDPTSKDSQKRYDTHIVVDRTKQRLYYYVSKLKMFNFPVSTGNPETETPAGEFQVERKLEVKRYLGPDYDLPNVKWNMEFKPGYYIHSAYWHNDFGKKTHSHGCVNLREADAKELYQYATLGTHIEVIGETPKHYSVEI</sequence>
<dbReference type="GO" id="GO:0016740">
    <property type="term" value="F:transferase activity"/>
    <property type="evidence" value="ECO:0007669"/>
    <property type="project" value="UniProtKB-KW"/>
</dbReference>
<reference evidence="13 14" key="1">
    <citation type="submission" date="2017-09" db="EMBL/GenBank/DDBJ databases">
        <title>Depth-based differentiation of microbial function through sediment-hosted aquifers and enrichment of novel symbionts in the deep terrestrial subsurface.</title>
        <authorList>
            <person name="Probst A.J."/>
            <person name="Ladd B."/>
            <person name="Jarett J.K."/>
            <person name="Geller-Mcgrath D.E."/>
            <person name="Sieber C.M."/>
            <person name="Emerson J.B."/>
            <person name="Anantharaman K."/>
            <person name="Thomas B.C."/>
            <person name="Malmstrom R."/>
            <person name="Stieglmeier M."/>
            <person name="Klingl A."/>
            <person name="Woyke T."/>
            <person name="Ryan C.M."/>
            <person name="Banfield J.F."/>
        </authorList>
    </citation>
    <scope>NUCLEOTIDE SEQUENCE [LARGE SCALE GENOMIC DNA]</scope>
    <source>
        <strain evidence="13">CG11_big_fil_rev_8_21_14_0_20_39_34</strain>
    </source>
</reference>
<dbReference type="PROSITE" id="PS52029">
    <property type="entry name" value="LD_TPASE"/>
    <property type="match status" value="1"/>
</dbReference>
<keyword evidence="8 10" id="KW-0573">Peptidoglycan synthesis</keyword>
<evidence type="ECO:0000256" key="11">
    <source>
        <dbReference type="SAM" id="SignalP"/>
    </source>
</evidence>
<dbReference type="GO" id="GO:0008360">
    <property type="term" value="P:regulation of cell shape"/>
    <property type="evidence" value="ECO:0007669"/>
    <property type="project" value="UniProtKB-UniRule"/>
</dbReference>
<dbReference type="GO" id="GO:0018104">
    <property type="term" value="P:peptidoglycan-protein cross-linking"/>
    <property type="evidence" value="ECO:0007669"/>
    <property type="project" value="TreeGrafter"/>
</dbReference>
<evidence type="ECO:0000256" key="8">
    <source>
        <dbReference type="ARBA" id="ARBA00022984"/>
    </source>
</evidence>
<keyword evidence="9 10" id="KW-0961">Cell wall biogenesis/degradation</keyword>
<dbReference type="EMBL" id="PCWN01000007">
    <property type="protein sequence ID" value="PIR03937.1"/>
    <property type="molecule type" value="Genomic_DNA"/>
</dbReference>
<dbReference type="PANTHER" id="PTHR30582:SF2">
    <property type="entry name" value="L,D-TRANSPEPTIDASE YCIB-RELATED"/>
    <property type="match status" value="1"/>
</dbReference>
<organism evidence="13 14">
    <name type="scientific">Candidatus Magasanikbacteria bacterium CG11_big_fil_rev_8_21_14_0_20_39_34</name>
    <dbReference type="NCBI Taxonomy" id="1974653"/>
    <lineage>
        <taxon>Bacteria</taxon>
        <taxon>Candidatus Magasanikiibacteriota</taxon>
    </lineage>
</organism>
<dbReference type="InterPro" id="IPR018247">
    <property type="entry name" value="EF_Hand_1_Ca_BS"/>
</dbReference>
<dbReference type="InterPro" id="IPR028974">
    <property type="entry name" value="TSP_type-3_rpt"/>
</dbReference>
<evidence type="ECO:0000256" key="7">
    <source>
        <dbReference type="ARBA" id="ARBA00022960"/>
    </source>
</evidence>
<feature type="signal peptide" evidence="11">
    <location>
        <begin position="1"/>
        <end position="26"/>
    </location>
</feature>
<dbReference type="AlphaFoldDB" id="A0A2H0N4W7"/>
<keyword evidence="7 10" id="KW-0133">Cell shape</keyword>
<dbReference type="InterPro" id="IPR050979">
    <property type="entry name" value="LD-transpeptidase"/>
</dbReference>
<comment type="caution">
    <text evidence="13">The sequence shown here is derived from an EMBL/GenBank/DDBJ whole genome shotgun (WGS) entry which is preliminary data.</text>
</comment>
<evidence type="ECO:0000256" key="3">
    <source>
        <dbReference type="ARBA" id="ARBA00022525"/>
    </source>
</evidence>
<dbReference type="Proteomes" id="UP000229600">
    <property type="component" value="Unassembled WGS sequence"/>
</dbReference>
<dbReference type="Pfam" id="PF03734">
    <property type="entry name" value="YkuD"/>
    <property type="match status" value="1"/>
</dbReference>
<feature type="active site" description="Nucleophile" evidence="10">
    <location>
        <position position="223"/>
    </location>
</feature>
<evidence type="ECO:0000313" key="13">
    <source>
        <dbReference type="EMBL" id="PIR03937.1"/>
    </source>
</evidence>
<feature type="domain" description="L,D-TPase catalytic" evidence="12">
    <location>
        <begin position="133"/>
        <end position="247"/>
    </location>
</feature>
<dbReference type="GO" id="GO:0071555">
    <property type="term" value="P:cell wall organization"/>
    <property type="evidence" value="ECO:0007669"/>
    <property type="project" value="UniProtKB-UniRule"/>
</dbReference>
<name>A0A2H0N4W7_9BACT</name>
<dbReference type="PROSITE" id="PS00018">
    <property type="entry name" value="EF_HAND_1"/>
    <property type="match status" value="1"/>
</dbReference>
<evidence type="ECO:0000256" key="9">
    <source>
        <dbReference type="ARBA" id="ARBA00023316"/>
    </source>
</evidence>
<evidence type="ECO:0000256" key="1">
    <source>
        <dbReference type="ARBA" id="ARBA00004613"/>
    </source>
</evidence>
<dbReference type="Pfam" id="PF18884">
    <property type="entry name" value="TSP3_bac"/>
    <property type="match status" value="2"/>
</dbReference>
<dbReference type="SUPFAM" id="SSF103647">
    <property type="entry name" value="TSP type-3 repeat"/>
    <property type="match status" value="1"/>
</dbReference>
<dbReference type="GO" id="GO:0005576">
    <property type="term" value="C:extracellular region"/>
    <property type="evidence" value="ECO:0007669"/>
    <property type="project" value="TreeGrafter"/>
</dbReference>
<comment type="subcellular location">
    <subcellularLocation>
        <location evidence="1">Secreted</location>
    </subcellularLocation>
</comment>
<protein>
    <recommendedName>
        <fullName evidence="12">L,D-TPase catalytic domain-containing protein</fullName>
    </recommendedName>
</protein>
<dbReference type="Gene3D" id="4.10.1080.10">
    <property type="entry name" value="TSP type-3 repeat"/>
    <property type="match status" value="1"/>
</dbReference>
<dbReference type="SUPFAM" id="SSF141523">
    <property type="entry name" value="L,D-transpeptidase catalytic domain-like"/>
    <property type="match status" value="1"/>
</dbReference>
<keyword evidence="3" id="KW-0964">Secreted</keyword>
<evidence type="ECO:0000256" key="10">
    <source>
        <dbReference type="PROSITE-ProRule" id="PRU01373"/>
    </source>
</evidence>
<dbReference type="PANTHER" id="PTHR30582">
    <property type="entry name" value="L,D-TRANSPEPTIDASE"/>
    <property type="match status" value="1"/>
</dbReference>
<evidence type="ECO:0000256" key="4">
    <source>
        <dbReference type="ARBA" id="ARBA00022679"/>
    </source>
</evidence>
<dbReference type="UniPathway" id="UPA00219"/>
<gene>
    <name evidence="13" type="ORF">COV59_02010</name>
</gene>
<dbReference type="InterPro" id="IPR038063">
    <property type="entry name" value="Transpep_catalytic_dom"/>
</dbReference>
<keyword evidence="6" id="KW-0106">Calcium</keyword>
<dbReference type="InterPro" id="IPR005490">
    <property type="entry name" value="LD_TPept_cat_dom"/>
</dbReference>
<proteinExistence type="predicted"/>
<comment type="pathway">
    <text evidence="2 10">Cell wall biogenesis; peptidoglycan biosynthesis.</text>
</comment>
<dbReference type="GO" id="GO:0005509">
    <property type="term" value="F:calcium ion binding"/>
    <property type="evidence" value="ECO:0007669"/>
    <property type="project" value="InterPro"/>
</dbReference>
<dbReference type="CDD" id="cd16913">
    <property type="entry name" value="YkuD_like"/>
    <property type="match status" value="1"/>
</dbReference>
<evidence type="ECO:0000256" key="2">
    <source>
        <dbReference type="ARBA" id="ARBA00004752"/>
    </source>
</evidence>
<keyword evidence="4" id="KW-0808">Transferase</keyword>
<dbReference type="InterPro" id="IPR059100">
    <property type="entry name" value="TSP3_bac"/>
</dbReference>
<feature type="chain" id="PRO_5013910308" description="L,D-TPase catalytic domain-containing protein" evidence="11">
    <location>
        <begin position="27"/>
        <end position="258"/>
    </location>
</feature>
<evidence type="ECO:0000259" key="12">
    <source>
        <dbReference type="PROSITE" id="PS52029"/>
    </source>
</evidence>
<evidence type="ECO:0000256" key="5">
    <source>
        <dbReference type="ARBA" id="ARBA00022729"/>
    </source>
</evidence>